<keyword evidence="1" id="KW-1133">Transmembrane helix</keyword>
<dbReference type="STRING" id="519442.Huta_0041"/>
<dbReference type="InterPro" id="IPR055942">
    <property type="entry name" value="DUF7520"/>
</dbReference>
<dbReference type="eggNOG" id="arCOG06260">
    <property type="taxonomic scope" value="Archaea"/>
</dbReference>
<dbReference type="EMBL" id="CP001687">
    <property type="protein sequence ID" value="ACV10230.1"/>
    <property type="molecule type" value="Genomic_DNA"/>
</dbReference>
<proteinExistence type="predicted"/>
<sequence>MGAILGATRPDVVEPELFGVIALPGTTLGMAIYGMVTIGLALGVLLVAVSYVAARFDSHDPAKK</sequence>
<keyword evidence="3" id="KW-1185">Reference proteome</keyword>
<dbReference type="AlphaFoldDB" id="C7NNK2"/>
<dbReference type="HOGENOM" id="CLU_161118_1_1_2"/>
<accession>C7NNK2</accession>
<dbReference type="Proteomes" id="UP000002071">
    <property type="component" value="Chromosome"/>
</dbReference>
<gene>
    <name evidence="2" type="ordered locus">Huta_0041</name>
</gene>
<dbReference type="KEGG" id="hut:Huta_0041"/>
<evidence type="ECO:0000313" key="3">
    <source>
        <dbReference type="Proteomes" id="UP000002071"/>
    </source>
</evidence>
<feature type="transmembrane region" description="Helical" evidence="1">
    <location>
        <begin position="30"/>
        <end position="54"/>
    </location>
</feature>
<evidence type="ECO:0000313" key="2">
    <source>
        <dbReference type="EMBL" id="ACV10230.1"/>
    </source>
</evidence>
<keyword evidence="1" id="KW-0812">Transmembrane</keyword>
<organism evidence="2 3">
    <name type="scientific">Halorhabdus utahensis (strain DSM 12940 / JCM 11049 / AX-2)</name>
    <dbReference type="NCBI Taxonomy" id="519442"/>
    <lineage>
        <taxon>Archaea</taxon>
        <taxon>Methanobacteriati</taxon>
        <taxon>Methanobacteriota</taxon>
        <taxon>Stenosarchaea group</taxon>
        <taxon>Halobacteria</taxon>
        <taxon>Halobacteriales</taxon>
        <taxon>Haloarculaceae</taxon>
        <taxon>Halorhabdus</taxon>
    </lineage>
</organism>
<protein>
    <recommendedName>
        <fullName evidence="4">Cox cluster protein</fullName>
    </recommendedName>
</protein>
<evidence type="ECO:0000256" key="1">
    <source>
        <dbReference type="SAM" id="Phobius"/>
    </source>
</evidence>
<keyword evidence="1" id="KW-0472">Membrane</keyword>
<reference evidence="2 3" key="1">
    <citation type="journal article" date="2009" name="Stand. Genomic Sci.">
        <title>Complete genome sequence of Halorhabdus utahensis type strain (AX-2).</title>
        <authorList>
            <person name="Anderson I."/>
            <person name="Tindall B.J."/>
            <person name="Pomrenke H."/>
            <person name="Goker M."/>
            <person name="Lapidus A."/>
            <person name="Nolan M."/>
            <person name="Copeland A."/>
            <person name="Glavina Del Rio T."/>
            <person name="Chen F."/>
            <person name="Tice H."/>
            <person name="Cheng J.F."/>
            <person name="Lucas S."/>
            <person name="Chertkov O."/>
            <person name="Bruce D."/>
            <person name="Brettin T."/>
            <person name="Detter J.C."/>
            <person name="Han C."/>
            <person name="Goodwin L."/>
            <person name="Land M."/>
            <person name="Hauser L."/>
            <person name="Chang Y.J."/>
            <person name="Jeffries C.D."/>
            <person name="Pitluck S."/>
            <person name="Pati A."/>
            <person name="Mavromatis K."/>
            <person name="Ivanova N."/>
            <person name="Ovchinnikova G."/>
            <person name="Chen A."/>
            <person name="Palaniappan K."/>
            <person name="Chain P."/>
            <person name="Rohde M."/>
            <person name="Bristow J."/>
            <person name="Eisen J.A."/>
            <person name="Markowitz V."/>
            <person name="Hugenholtz P."/>
            <person name="Kyrpides N.C."/>
            <person name="Klenk H.P."/>
        </authorList>
    </citation>
    <scope>NUCLEOTIDE SEQUENCE [LARGE SCALE GENOMIC DNA]</scope>
    <source>
        <strain evidence="3">DSM 12940 / JCM 11049 / AX-2</strain>
    </source>
</reference>
<evidence type="ECO:0008006" key="4">
    <source>
        <dbReference type="Google" id="ProtNLM"/>
    </source>
</evidence>
<dbReference type="Pfam" id="PF24364">
    <property type="entry name" value="DUF7520"/>
    <property type="match status" value="1"/>
</dbReference>
<name>C7NNK2_HALUD</name>